<evidence type="ECO:0000256" key="1">
    <source>
        <dbReference type="ARBA" id="ARBA00004123"/>
    </source>
</evidence>
<evidence type="ECO:0000256" key="5">
    <source>
        <dbReference type="ARBA" id="ARBA00023108"/>
    </source>
</evidence>
<evidence type="ECO:0000256" key="2">
    <source>
        <dbReference type="ARBA" id="ARBA00010330"/>
    </source>
</evidence>
<dbReference type="EMBL" id="JAXIOK010000002">
    <property type="protein sequence ID" value="KAK4778303.1"/>
    <property type="molecule type" value="Genomic_DNA"/>
</dbReference>
<feature type="region of interest" description="Disordered" evidence="9">
    <location>
        <begin position="422"/>
        <end position="445"/>
    </location>
</feature>
<feature type="compositionally biased region" description="Low complexity" evidence="9">
    <location>
        <begin position="524"/>
        <end position="549"/>
    </location>
</feature>
<comment type="caution">
    <text evidence="11">The sequence shown here is derived from an EMBL/GenBank/DDBJ whole genome shotgun (WGS) entry which is preliminary data.</text>
</comment>
<evidence type="ECO:0000256" key="3">
    <source>
        <dbReference type="ARBA" id="ARBA00023012"/>
    </source>
</evidence>
<evidence type="ECO:0000313" key="12">
    <source>
        <dbReference type="Proteomes" id="UP001345219"/>
    </source>
</evidence>
<keyword evidence="12" id="KW-1185">Reference proteome</keyword>
<dbReference type="PROSITE" id="PS50110">
    <property type="entry name" value="RESPONSE_REGULATORY"/>
    <property type="match status" value="1"/>
</dbReference>
<dbReference type="PANTHER" id="PTHR43874">
    <property type="entry name" value="TWO-COMPONENT RESPONSE REGULATOR"/>
    <property type="match status" value="1"/>
</dbReference>
<dbReference type="PANTHER" id="PTHR43874:SF195">
    <property type="entry name" value="TWO-COMPONENT RESPONSE REGULATOR-LIKE PRR37 ISOFORM X1"/>
    <property type="match status" value="1"/>
</dbReference>
<dbReference type="Pfam" id="PF00072">
    <property type="entry name" value="Response_reg"/>
    <property type="match status" value="1"/>
</dbReference>
<dbReference type="SUPFAM" id="SSF52172">
    <property type="entry name" value="CheY-like"/>
    <property type="match status" value="1"/>
</dbReference>
<feature type="compositionally biased region" description="Polar residues" evidence="9">
    <location>
        <begin position="500"/>
        <end position="523"/>
    </location>
</feature>
<gene>
    <name evidence="11" type="ORF">SAY87_018490</name>
</gene>
<dbReference type="Gene3D" id="3.40.50.2300">
    <property type="match status" value="1"/>
</dbReference>
<evidence type="ECO:0000313" key="11">
    <source>
        <dbReference type="EMBL" id="KAK4778303.1"/>
    </source>
</evidence>
<feature type="region of interest" description="Disordered" evidence="9">
    <location>
        <begin position="706"/>
        <end position="752"/>
    </location>
</feature>
<reference evidence="11 12" key="1">
    <citation type="journal article" date="2023" name="Hortic Res">
        <title>Pangenome of water caltrop reveals structural variations and asymmetric subgenome divergence after allopolyploidization.</title>
        <authorList>
            <person name="Zhang X."/>
            <person name="Chen Y."/>
            <person name="Wang L."/>
            <person name="Yuan Y."/>
            <person name="Fang M."/>
            <person name="Shi L."/>
            <person name="Lu R."/>
            <person name="Comes H.P."/>
            <person name="Ma Y."/>
            <person name="Chen Y."/>
            <person name="Huang G."/>
            <person name="Zhou Y."/>
            <person name="Zheng Z."/>
            <person name="Qiu Y."/>
        </authorList>
    </citation>
    <scope>NUCLEOTIDE SEQUENCE [LARGE SCALE GENOMIC DNA]</scope>
    <source>
        <tissue evidence="11">Roots</tissue>
    </source>
</reference>
<evidence type="ECO:0000256" key="4">
    <source>
        <dbReference type="ARBA" id="ARBA00023015"/>
    </source>
</evidence>
<proteinExistence type="inferred from homology"/>
<feature type="domain" description="Response regulatory" evidence="10">
    <location>
        <begin position="100"/>
        <end position="218"/>
    </location>
</feature>
<evidence type="ECO:0000256" key="6">
    <source>
        <dbReference type="ARBA" id="ARBA00023163"/>
    </source>
</evidence>
<feature type="region of interest" description="Disordered" evidence="9">
    <location>
        <begin position="222"/>
        <end position="284"/>
    </location>
</feature>
<feature type="compositionally biased region" description="Low complexity" evidence="9">
    <location>
        <begin position="223"/>
        <end position="232"/>
    </location>
</feature>
<dbReference type="GO" id="GO:0000160">
    <property type="term" value="P:phosphorelay signal transduction system"/>
    <property type="evidence" value="ECO:0007669"/>
    <property type="project" value="UniProtKB-KW"/>
</dbReference>
<dbReference type="InterPro" id="IPR011006">
    <property type="entry name" value="CheY-like_superfamily"/>
</dbReference>
<sequence>MRIAQMSNNRPSAKGLAAQNYHNKDENTDKRGGATDEGQDLSEEDELQIHEEIEGVSNEQIEVVQVQNNSHTQPLVPGSQRQAKEYLVSWERFLPVRSLKVLLVESDDSTRHIVCALLRNCGYEVTDVANGVQAWKVLEDLTNHIDLVLTEVSVPCVSGISLLSKITRHKTRKNVPVIMMSSHGTMGIVFKCLSKGAVDFLVKPIRKNELKNLWQHVWRKCHSSSGSGSESGIQTQKPNKMKSGESDNNAGSNYENGNESTGLNARDGSDNGSRTQSSWTKRAIEIDSPQRMLTWDQLADPPDSTCAQVVHSRPEAFSNNWMPVHTIKDSEGQDAEPDIDVMGKDLEIGLPRKADPRNQEPRKWLLTADNTTQKDSEINCKRNEDLLEMNQSEPESKKMSCESQDRAVDLLGTFAINADPQMESIDFNNPDGLAKAPDGKDKAMYEDKEMPSLELSLKRMRDVPDTQKGAHDRNILRHSDLSAFSKYSSAPMTNQASTGIVGSCSPAGNSSEAAKTESVQNLQSNSNSSPPNHGSNGSSNNNDMGSTNNKTVKGYHPSSAFQPVDSSRMFQSRPIAPGGIKVDAVNNDKMNYGQSRDANQHLLFHHHPHYHMKSNNDDMADATGIQRVSSNVLVEDNAANYSLNGSASGSNEARNYGQNGSCGLLNAQKNNHNGNNKTDEMCEVAYGICHVGRIVVDQNHNAHSCSKQRLARRGRRDALRRRKKLAEQRPRIQGQFGQQNVHNNNNNKGDPI</sequence>
<feature type="compositionally biased region" description="Polar residues" evidence="9">
    <location>
        <begin position="270"/>
        <end position="280"/>
    </location>
</feature>
<keyword evidence="4" id="KW-0805">Transcription regulation</keyword>
<protein>
    <recommendedName>
        <fullName evidence="10">Response regulatory domain-containing protein</fullName>
    </recommendedName>
</protein>
<dbReference type="SMART" id="SM00448">
    <property type="entry name" value="REC"/>
    <property type="match status" value="1"/>
</dbReference>
<accession>A0AAN7KXP1</accession>
<keyword evidence="7" id="KW-0539">Nucleus</keyword>
<feature type="compositionally biased region" description="Low complexity" evidence="9">
    <location>
        <begin position="733"/>
        <end position="752"/>
    </location>
</feature>
<keyword evidence="5" id="KW-0090">Biological rhythms</keyword>
<keyword evidence="6" id="KW-0804">Transcription</keyword>
<feature type="region of interest" description="Disordered" evidence="9">
    <location>
        <begin position="1"/>
        <end position="43"/>
    </location>
</feature>
<feature type="compositionally biased region" description="Basic and acidic residues" evidence="9">
    <location>
        <begin position="22"/>
        <end position="34"/>
    </location>
</feature>
<evidence type="ECO:0000256" key="9">
    <source>
        <dbReference type="SAM" id="MobiDB-lite"/>
    </source>
</evidence>
<dbReference type="GO" id="GO:0007623">
    <property type="term" value="P:circadian rhythm"/>
    <property type="evidence" value="ECO:0007669"/>
    <property type="project" value="UniProtKB-ARBA"/>
</dbReference>
<dbReference type="AlphaFoldDB" id="A0AAN7KXP1"/>
<feature type="region of interest" description="Disordered" evidence="9">
    <location>
        <begin position="500"/>
        <end position="563"/>
    </location>
</feature>
<feature type="compositionally biased region" description="Polar residues" evidence="9">
    <location>
        <begin position="246"/>
        <end position="263"/>
    </location>
</feature>
<dbReference type="GO" id="GO:0010017">
    <property type="term" value="P:red or far-red light signaling pathway"/>
    <property type="evidence" value="ECO:0007669"/>
    <property type="project" value="UniProtKB-ARBA"/>
</dbReference>
<dbReference type="GO" id="GO:0009736">
    <property type="term" value="P:cytokinin-activated signaling pathway"/>
    <property type="evidence" value="ECO:0007669"/>
    <property type="project" value="InterPro"/>
</dbReference>
<comment type="caution">
    <text evidence="8">Lacks conserved residue(s) required for the propagation of feature annotation.</text>
</comment>
<comment type="similarity">
    <text evidence="2">Belongs to the ARR-like family.</text>
</comment>
<comment type="subcellular location">
    <subcellularLocation>
        <location evidence="1">Nucleus</location>
    </subcellularLocation>
</comment>
<dbReference type="GO" id="GO:0005634">
    <property type="term" value="C:nucleus"/>
    <property type="evidence" value="ECO:0007669"/>
    <property type="project" value="UniProtKB-SubCell"/>
</dbReference>
<evidence type="ECO:0000259" key="10">
    <source>
        <dbReference type="PROSITE" id="PS50110"/>
    </source>
</evidence>
<organism evidence="11 12">
    <name type="scientific">Trapa incisa</name>
    <dbReference type="NCBI Taxonomy" id="236973"/>
    <lineage>
        <taxon>Eukaryota</taxon>
        <taxon>Viridiplantae</taxon>
        <taxon>Streptophyta</taxon>
        <taxon>Embryophyta</taxon>
        <taxon>Tracheophyta</taxon>
        <taxon>Spermatophyta</taxon>
        <taxon>Magnoliopsida</taxon>
        <taxon>eudicotyledons</taxon>
        <taxon>Gunneridae</taxon>
        <taxon>Pentapetalae</taxon>
        <taxon>rosids</taxon>
        <taxon>malvids</taxon>
        <taxon>Myrtales</taxon>
        <taxon>Lythraceae</taxon>
        <taxon>Trapa</taxon>
    </lineage>
</organism>
<dbReference type="InterPro" id="IPR045279">
    <property type="entry name" value="ARR-like"/>
</dbReference>
<dbReference type="Proteomes" id="UP001345219">
    <property type="component" value="Chromosome 14"/>
</dbReference>
<dbReference type="InterPro" id="IPR001789">
    <property type="entry name" value="Sig_transdc_resp-reg_receiver"/>
</dbReference>
<evidence type="ECO:0000256" key="8">
    <source>
        <dbReference type="PROSITE-ProRule" id="PRU00169"/>
    </source>
</evidence>
<dbReference type="FunFam" id="3.40.50.2300:FF:000214">
    <property type="entry name" value="Two-component response regulator-like PRR37"/>
    <property type="match status" value="1"/>
</dbReference>
<feature type="compositionally biased region" description="Polar residues" evidence="9">
    <location>
        <begin position="1"/>
        <end position="11"/>
    </location>
</feature>
<keyword evidence="3" id="KW-0902">Two-component regulatory system</keyword>
<dbReference type="GO" id="GO:0045892">
    <property type="term" value="P:negative regulation of DNA-templated transcription"/>
    <property type="evidence" value="ECO:0007669"/>
    <property type="project" value="UniProtKB-ARBA"/>
</dbReference>
<feature type="compositionally biased region" description="Basic residues" evidence="9">
    <location>
        <begin position="709"/>
        <end position="724"/>
    </location>
</feature>
<evidence type="ECO:0000256" key="7">
    <source>
        <dbReference type="ARBA" id="ARBA00023242"/>
    </source>
</evidence>
<name>A0AAN7KXP1_9MYRT</name>